<evidence type="ECO:0000313" key="2">
    <source>
        <dbReference type="Proteomes" id="UP000785679"/>
    </source>
</evidence>
<keyword evidence="2" id="KW-1185">Reference proteome</keyword>
<evidence type="ECO:0000313" key="1">
    <source>
        <dbReference type="EMBL" id="TNV85470.1"/>
    </source>
</evidence>
<dbReference type="AlphaFoldDB" id="A0A8J8P3Q8"/>
<dbReference type="EMBL" id="RRYP01001812">
    <property type="protein sequence ID" value="TNV85470.1"/>
    <property type="molecule type" value="Genomic_DNA"/>
</dbReference>
<organism evidence="1 2">
    <name type="scientific">Halteria grandinella</name>
    <dbReference type="NCBI Taxonomy" id="5974"/>
    <lineage>
        <taxon>Eukaryota</taxon>
        <taxon>Sar</taxon>
        <taxon>Alveolata</taxon>
        <taxon>Ciliophora</taxon>
        <taxon>Intramacronucleata</taxon>
        <taxon>Spirotrichea</taxon>
        <taxon>Stichotrichia</taxon>
        <taxon>Sporadotrichida</taxon>
        <taxon>Halteriidae</taxon>
        <taxon>Halteria</taxon>
    </lineage>
</organism>
<protein>
    <submittedName>
        <fullName evidence="1">Uncharacterized protein</fullName>
    </submittedName>
</protein>
<sequence length="241" mass="27955">MNQAKIIYSKFKINLRCIQIIMEQCNEDSWIQDVLLTFVKDTVFEKMRDRDQFGFIAIRQGQQPFTALQLEAKYLNIKIKRKILSEFSLTSRIQNADKASNDLCQALISCFEELGSNISEQQKCCRWVIAIVGGQKQSLKAIKSYIIRQRHQELSNLIIIGVNIKNEALCKRYDAVCKMTTEGYFINLDFEQEREDYFFHTPCKGDALTPQYVQALQQVEASISLFDSKTLPLITEHIDFN</sequence>
<dbReference type="OrthoDB" id="325494at2759"/>
<comment type="caution">
    <text evidence="1">The sequence shown here is derived from an EMBL/GenBank/DDBJ whole genome shotgun (WGS) entry which is preliminary data.</text>
</comment>
<dbReference type="Proteomes" id="UP000785679">
    <property type="component" value="Unassembled WGS sequence"/>
</dbReference>
<name>A0A8J8P3Q8_HALGN</name>
<proteinExistence type="predicted"/>
<gene>
    <name evidence="1" type="ORF">FGO68_gene10926</name>
</gene>
<reference evidence="1" key="1">
    <citation type="submission" date="2019-06" db="EMBL/GenBank/DDBJ databases">
        <authorList>
            <person name="Zheng W."/>
        </authorList>
    </citation>
    <scope>NUCLEOTIDE SEQUENCE</scope>
    <source>
        <strain evidence="1">QDHG01</strain>
    </source>
</reference>
<accession>A0A8J8P3Q8</accession>